<dbReference type="HOGENOM" id="CLU_1755469_0_0_7"/>
<dbReference type="CDD" id="cd05403">
    <property type="entry name" value="NT_KNTase_like"/>
    <property type="match status" value="1"/>
</dbReference>
<dbReference type="InterPro" id="IPR043519">
    <property type="entry name" value="NT_sf"/>
</dbReference>
<organism evidence="2 3">
    <name type="scientific">Campylobacter hominis (strain ATCC BAA-381 / DSM 21671 / CCUG 45161 / LMG 19568 / NCTC 13146 / CH001A)</name>
    <dbReference type="NCBI Taxonomy" id="360107"/>
    <lineage>
        <taxon>Bacteria</taxon>
        <taxon>Pseudomonadati</taxon>
        <taxon>Campylobacterota</taxon>
        <taxon>Epsilonproteobacteria</taxon>
        <taxon>Campylobacterales</taxon>
        <taxon>Campylobacteraceae</taxon>
        <taxon>Campylobacter</taxon>
    </lineage>
</organism>
<dbReference type="EMBL" id="CP000776">
    <property type="protein sequence ID" value="ABS51359.1"/>
    <property type="molecule type" value="Genomic_DNA"/>
</dbReference>
<dbReference type="SUPFAM" id="SSF81301">
    <property type="entry name" value="Nucleotidyltransferase"/>
    <property type="match status" value="1"/>
</dbReference>
<dbReference type="Pfam" id="PF18765">
    <property type="entry name" value="Polbeta"/>
    <property type="match status" value="1"/>
</dbReference>
<dbReference type="STRING" id="360107.CHAB381_0404"/>
<dbReference type="PANTHER" id="PTHR33933:SF1">
    <property type="entry name" value="PROTEIN ADENYLYLTRANSFERASE MNTA-RELATED"/>
    <property type="match status" value="1"/>
</dbReference>
<proteinExistence type="predicted"/>
<keyword evidence="3" id="KW-1185">Reference proteome</keyword>
<reference evidence="3" key="1">
    <citation type="submission" date="2007-07" db="EMBL/GenBank/DDBJ databases">
        <title>Complete genome sequence of Campylobacter hominis ATCC BAA-381, a commensal isolated from the human gastrointestinal tract.</title>
        <authorList>
            <person name="Fouts D.E."/>
            <person name="Mongodin E.F."/>
            <person name="Puiu D."/>
            <person name="Sebastian Y."/>
            <person name="Miller W.G."/>
            <person name="Mandrell R.E."/>
            <person name="Nelson K.E."/>
        </authorList>
    </citation>
    <scope>NUCLEOTIDE SEQUENCE [LARGE SCALE GENOMIC DNA]</scope>
    <source>
        <strain evidence="3">ATCC BAA-381 / LMG 19568 / NCTC 13146 / CH001A</strain>
    </source>
</reference>
<dbReference type="RefSeq" id="WP_012108286.1">
    <property type="nucleotide sequence ID" value="NC_009714.1"/>
</dbReference>
<dbReference type="OrthoDB" id="5362391at2"/>
<evidence type="ECO:0000259" key="1">
    <source>
        <dbReference type="Pfam" id="PF18765"/>
    </source>
</evidence>
<keyword evidence="2" id="KW-0808">Transferase</keyword>
<dbReference type="GO" id="GO:0016740">
    <property type="term" value="F:transferase activity"/>
    <property type="evidence" value="ECO:0007669"/>
    <property type="project" value="UniProtKB-KW"/>
</dbReference>
<dbReference type="InterPro" id="IPR041633">
    <property type="entry name" value="Polbeta"/>
</dbReference>
<protein>
    <submittedName>
        <fullName evidence="2">Nucleotidyltransferase domain protein</fullName>
    </submittedName>
</protein>
<dbReference type="KEGG" id="cha:CHAB381_0404"/>
<name>A7I0G2_CAMHC</name>
<feature type="domain" description="Polymerase beta nucleotidyltransferase" evidence="1">
    <location>
        <begin position="13"/>
        <end position="95"/>
    </location>
</feature>
<dbReference type="Gene3D" id="3.30.460.10">
    <property type="entry name" value="Beta Polymerase, domain 2"/>
    <property type="match status" value="1"/>
</dbReference>
<dbReference type="eggNOG" id="COG1708">
    <property type="taxonomic scope" value="Bacteria"/>
</dbReference>
<dbReference type="InterPro" id="IPR052548">
    <property type="entry name" value="Type_VII_TA_antitoxin"/>
</dbReference>
<gene>
    <name evidence="2" type="ordered locus">CHAB381_0404</name>
</gene>
<evidence type="ECO:0000313" key="3">
    <source>
        <dbReference type="Proteomes" id="UP000002407"/>
    </source>
</evidence>
<dbReference type="PANTHER" id="PTHR33933">
    <property type="entry name" value="NUCLEOTIDYLTRANSFERASE"/>
    <property type="match status" value="1"/>
</dbReference>
<evidence type="ECO:0000313" key="2">
    <source>
        <dbReference type="EMBL" id="ABS51359.1"/>
    </source>
</evidence>
<accession>A7I0G2</accession>
<dbReference type="Proteomes" id="UP000002407">
    <property type="component" value="Chromosome"/>
</dbReference>
<dbReference type="AlphaFoldDB" id="A7I0G2"/>
<sequence length="148" mass="17385">MDNVILPKNTQKELIDIIVKFNPKEIWIFGSFAKGEAKFSSDIDLFIVQKKNCIISHKAVILLRKELNEFGKKYGLEIDVFYDTKKGIKNKILHNDEFYISVFSNAAKIYDTKSSSLSEILKQNSFFHKIWLKFYNFFKTLKEKICKT</sequence>